<dbReference type="InterPro" id="IPR005797">
    <property type="entry name" value="Cyt_b/b6_N"/>
</dbReference>
<evidence type="ECO:0000256" key="8">
    <source>
        <dbReference type="ARBA" id="ARBA00022723"/>
    </source>
</evidence>
<dbReference type="GO" id="GO:0016491">
    <property type="term" value="F:oxidoreductase activity"/>
    <property type="evidence" value="ECO:0007669"/>
    <property type="project" value="UniProtKB-UniRule"/>
</dbReference>
<dbReference type="GO" id="GO:0006122">
    <property type="term" value="P:mitochondrial electron transport, ubiquinol to cytochrome c"/>
    <property type="evidence" value="ECO:0007669"/>
    <property type="project" value="TreeGrafter"/>
</dbReference>
<dbReference type="InterPro" id="IPR048259">
    <property type="entry name" value="Cytochrome_b_N_euk/bac"/>
</dbReference>
<dbReference type="InterPro" id="IPR005798">
    <property type="entry name" value="Cyt_b/b6_C"/>
</dbReference>
<dbReference type="PIRSF" id="PIRSF038885">
    <property type="entry name" value="COB"/>
    <property type="match status" value="1"/>
</dbReference>
<evidence type="ECO:0000256" key="6">
    <source>
        <dbReference type="ARBA" id="ARBA00022660"/>
    </source>
</evidence>
<evidence type="ECO:0000256" key="18">
    <source>
        <dbReference type="RuleBase" id="RU362117"/>
    </source>
</evidence>
<comment type="subcellular location">
    <subcellularLocation>
        <location evidence="2">Mitochondrion inner membrane</location>
        <topology evidence="2">Multi-pass membrane protein</topology>
    </subcellularLocation>
</comment>
<keyword evidence="5 17" id="KW-0349">Heme</keyword>
<evidence type="ECO:0000256" key="12">
    <source>
        <dbReference type="ARBA" id="ARBA00023004"/>
    </source>
</evidence>
<feature type="transmembrane region" description="Helical" evidence="18">
    <location>
        <begin position="285"/>
        <end position="305"/>
    </location>
</feature>
<evidence type="ECO:0000256" key="13">
    <source>
        <dbReference type="ARBA" id="ARBA00023075"/>
    </source>
</evidence>
<evidence type="ECO:0000256" key="17">
    <source>
        <dbReference type="PIRSR" id="PIRSR038885-2"/>
    </source>
</evidence>
<gene>
    <name evidence="21" type="primary">cob</name>
</gene>
<accession>A0AAU6QCH4</accession>
<comment type="function">
    <text evidence="1 18">Component of the ubiquinol-cytochrome c reductase complex (complex III or cytochrome b-c1 complex) that is part of the mitochondrial respiratory chain. The b-c1 complex mediates electron transfer from ubiquinol to cytochrome c. Contributes to the generation of a proton gradient across the mitochondrial membrane that is then used for ATP synthesis.</text>
</comment>
<dbReference type="Gene3D" id="1.20.810.10">
    <property type="entry name" value="Cytochrome Bc1 Complex, Chain C"/>
    <property type="match status" value="1"/>
</dbReference>
<comment type="similarity">
    <text evidence="18">Belongs to the cytochrome b family.</text>
</comment>
<keyword evidence="6 18" id="KW-0679">Respiratory chain</keyword>
<feature type="transmembrane region" description="Helical" evidence="18">
    <location>
        <begin position="137"/>
        <end position="155"/>
    </location>
</feature>
<keyword evidence="15 18" id="KW-0472">Membrane</keyword>
<dbReference type="PROSITE" id="PS51002">
    <property type="entry name" value="CYTB_NTER"/>
    <property type="match status" value="1"/>
</dbReference>
<evidence type="ECO:0000256" key="5">
    <source>
        <dbReference type="ARBA" id="ARBA00022617"/>
    </source>
</evidence>
<feature type="transmembrane region" description="Helical" evidence="18">
    <location>
        <begin position="74"/>
        <end position="95"/>
    </location>
</feature>
<evidence type="ECO:0000256" key="4">
    <source>
        <dbReference type="ARBA" id="ARBA00022448"/>
    </source>
</evidence>
<dbReference type="Pfam" id="PF00033">
    <property type="entry name" value="Cytochrome_B"/>
    <property type="match status" value="1"/>
</dbReference>
<feature type="transmembrane region" description="Helical" evidence="18">
    <location>
        <begin position="344"/>
        <end position="369"/>
    </location>
</feature>
<evidence type="ECO:0000256" key="10">
    <source>
        <dbReference type="ARBA" id="ARBA00022982"/>
    </source>
</evidence>
<dbReference type="InterPro" id="IPR030689">
    <property type="entry name" value="Cytochrome_b"/>
</dbReference>
<keyword evidence="7 18" id="KW-0812">Transmembrane</keyword>
<dbReference type="InterPro" id="IPR027387">
    <property type="entry name" value="Cytb/b6-like_sf"/>
</dbReference>
<reference evidence="21" key="1">
    <citation type="submission" date="2022-05" db="EMBL/GenBank/DDBJ databases">
        <authorList>
            <person name="Shi W."/>
            <person name="Mo J."/>
        </authorList>
    </citation>
    <scope>NUCLEOTIDE SEQUENCE</scope>
</reference>
<dbReference type="GO" id="GO:0045275">
    <property type="term" value="C:respiratory chain complex III"/>
    <property type="evidence" value="ECO:0007669"/>
    <property type="project" value="InterPro"/>
</dbReference>
<evidence type="ECO:0000313" key="21">
    <source>
        <dbReference type="EMBL" id="WYK36476.1"/>
    </source>
</evidence>
<dbReference type="EMBL" id="ON457155">
    <property type="protein sequence ID" value="WYK36476.1"/>
    <property type="molecule type" value="Genomic_DNA"/>
</dbReference>
<dbReference type="InterPro" id="IPR036150">
    <property type="entry name" value="Cyt_b/b6_C_sf"/>
</dbReference>
<feature type="binding site" description="axial binding residue" evidence="17">
    <location>
        <position position="94"/>
    </location>
    <ligand>
        <name>heme b</name>
        <dbReference type="ChEBI" id="CHEBI:60344"/>
        <label>b566</label>
    </ligand>
    <ligandPart>
        <name>Fe</name>
        <dbReference type="ChEBI" id="CHEBI:18248"/>
    </ligandPart>
</feature>
<dbReference type="SUPFAM" id="SSF81648">
    <property type="entry name" value="a domain/subunit of cytochrome bc1 complex (Ubiquinol-cytochrome c reductase)"/>
    <property type="match status" value="1"/>
</dbReference>
<evidence type="ECO:0000256" key="11">
    <source>
        <dbReference type="ARBA" id="ARBA00022989"/>
    </source>
</evidence>
<feature type="binding site" evidence="16">
    <location>
        <position position="198"/>
    </location>
    <ligand>
        <name>a ubiquinone</name>
        <dbReference type="ChEBI" id="CHEBI:16389"/>
    </ligand>
</feature>
<feature type="binding site" description="axial binding residue" evidence="17">
    <location>
        <position position="193"/>
    </location>
    <ligand>
        <name>heme b</name>
        <dbReference type="ChEBI" id="CHEBI:60344"/>
        <label>b566</label>
    </ligand>
    <ligandPart>
        <name>Fe</name>
        <dbReference type="ChEBI" id="CHEBI:18248"/>
    </ligandPart>
</feature>
<dbReference type="GO" id="GO:0008121">
    <property type="term" value="F:quinol-cytochrome-c reductase activity"/>
    <property type="evidence" value="ECO:0007669"/>
    <property type="project" value="InterPro"/>
</dbReference>
<feature type="domain" description="Cytochrome b/b6 N-terminal region profile" evidence="19">
    <location>
        <begin position="1"/>
        <end position="206"/>
    </location>
</feature>
<feature type="transmembrane region" description="Helical" evidence="18">
    <location>
        <begin position="110"/>
        <end position="130"/>
    </location>
</feature>
<feature type="transmembrane region" description="Helical" evidence="18">
    <location>
        <begin position="175"/>
        <end position="197"/>
    </location>
</feature>
<dbReference type="CDD" id="cd00284">
    <property type="entry name" value="Cytochrome_b_N"/>
    <property type="match status" value="1"/>
</dbReference>
<geneLocation type="mitochondrion" evidence="21"/>
<feature type="transmembrane region" description="Helical" evidence="18">
    <location>
        <begin position="317"/>
        <end position="337"/>
    </location>
</feature>
<keyword evidence="4 18" id="KW-0813">Transport</keyword>
<dbReference type="AlphaFoldDB" id="A0AAU6QCH4"/>
<dbReference type="InterPro" id="IPR048260">
    <property type="entry name" value="Cytochrome_b_C_euk/bac"/>
</dbReference>
<evidence type="ECO:0000259" key="19">
    <source>
        <dbReference type="PROSITE" id="PS51002"/>
    </source>
</evidence>
<evidence type="ECO:0000256" key="3">
    <source>
        <dbReference type="ARBA" id="ARBA00013531"/>
    </source>
</evidence>
<evidence type="ECO:0000256" key="16">
    <source>
        <dbReference type="PIRSR" id="PIRSR038885-1"/>
    </source>
</evidence>
<feature type="domain" description="Cytochrome b/b6 C-terminal region profile" evidence="20">
    <location>
        <begin position="207"/>
        <end position="377"/>
    </location>
</feature>
<organism evidence="21">
    <name type="scientific">Aspidophiura sp</name>
    <dbReference type="NCBI Taxonomy" id="3135528"/>
    <lineage>
        <taxon>Eukaryota</taxon>
        <taxon>Metazoa</taxon>
        <taxon>Echinodermata</taxon>
        <taxon>Eleutherozoa</taxon>
        <taxon>Asterozoa</taxon>
        <taxon>Ophiuroidea</taxon>
        <taxon>Myophiuroidea</taxon>
        <taxon>Metophiurida</taxon>
        <taxon>Ophintegrida</taxon>
        <taxon>Amphilepidida</taxon>
        <taxon>Ophiurina</taxon>
        <taxon>Ophiolepidina</taxon>
        <taxon>Ophiolepididae</taxon>
        <taxon>Aspidophiura</taxon>
    </lineage>
</organism>
<evidence type="ECO:0000259" key="20">
    <source>
        <dbReference type="PROSITE" id="PS51003"/>
    </source>
</evidence>
<dbReference type="GO" id="GO:0005743">
    <property type="term" value="C:mitochondrial inner membrane"/>
    <property type="evidence" value="ECO:0007669"/>
    <property type="project" value="UniProtKB-SubCell"/>
</dbReference>
<evidence type="ECO:0000256" key="7">
    <source>
        <dbReference type="ARBA" id="ARBA00022692"/>
    </source>
</evidence>
<evidence type="ECO:0000256" key="9">
    <source>
        <dbReference type="ARBA" id="ARBA00022792"/>
    </source>
</evidence>
<feature type="transmembrane region" description="Helical" evidence="18">
    <location>
        <begin position="226"/>
        <end position="247"/>
    </location>
</feature>
<keyword evidence="13" id="KW-0830">Ubiquinone</keyword>
<comment type="cofactor">
    <cofactor evidence="17">
        <name>heme</name>
        <dbReference type="ChEBI" id="CHEBI:30413"/>
    </cofactor>
    <text evidence="17">Binds 2 heme groups non-covalently.</text>
</comment>
<feature type="transmembrane region" description="Helical" evidence="18">
    <location>
        <begin position="26"/>
        <end position="53"/>
    </location>
</feature>
<dbReference type="PROSITE" id="PS51003">
    <property type="entry name" value="CYTB_CTER"/>
    <property type="match status" value="1"/>
</dbReference>
<dbReference type="Pfam" id="PF00032">
    <property type="entry name" value="Cytochrom_B_C"/>
    <property type="match status" value="1"/>
</dbReference>
<protein>
    <recommendedName>
        <fullName evidence="3 18">Cytochrome b</fullName>
    </recommendedName>
</protein>
<evidence type="ECO:0000256" key="2">
    <source>
        <dbReference type="ARBA" id="ARBA00004448"/>
    </source>
</evidence>
<keyword evidence="10 18" id="KW-0249">Electron transport</keyword>
<evidence type="ECO:0000256" key="14">
    <source>
        <dbReference type="ARBA" id="ARBA00023128"/>
    </source>
</evidence>
<dbReference type="SUPFAM" id="SSF81342">
    <property type="entry name" value="Transmembrane di-heme cytochromes"/>
    <property type="match status" value="1"/>
</dbReference>
<keyword evidence="11 18" id="KW-1133">Transmembrane helix</keyword>
<dbReference type="PANTHER" id="PTHR19271:SF16">
    <property type="entry name" value="CYTOCHROME B"/>
    <property type="match status" value="1"/>
</dbReference>
<name>A0AAU6QCH4_9ECHI</name>
<comment type="cofactor">
    <cofactor evidence="18">
        <name>heme b</name>
        <dbReference type="ChEBI" id="CHEBI:60344"/>
    </cofactor>
    <text evidence="18">Binds 2 heme groups non-covalently.</text>
</comment>
<keyword evidence="9" id="KW-0999">Mitochondrion inner membrane</keyword>
<dbReference type="GO" id="GO:0046872">
    <property type="term" value="F:metal ion binding"/>
    <property type="evidence" value="ECO:0007669"/>
    <property type="project" value="UniProtKB-UniRule"/>
</dbReference>
<sequence>MRKRHPLLKIINNAIWDLPTPSNLNIWWTFGSLLGLCLVLQIVTGIFLAMHYTPDTSSAFHSVNIIVRDVNYGWLLRNIHANGASLFFACIYIHIGRGIYFGSYNNKTTWFIGVTLFLLTIVTAFLGYVLPWGQMSFAATTVITSLLTAIPYVGQDITQWIWGGSTINNCTLHRFFVFHFLLPFLLVILTVIHLVYLHESGTHNPLGFKSLVNHVPFHPYLTSKDLTSAVATSLVLVIFVFFLPQYLSDPENYNPVNPLATPAHIQPEWYFLFIYAILRAIPNKLGGLMIAMAAIFILLLLPSLHTSKQSSNTYRPFGQISFWLFIGNFFLLTWIGSQPVEYPFIYLGQITTTIYFLIPLFIFPLLGIMENEVNKLNLNIA</sequence>
<evidence type="ECO:0000256" key="15">
    <source>
        <dbReference type="ARBA" id="ARBA00023136"/>
    </source>
</evidence>
<keyword evidence="8 17" id="KW-0479">Metal-binding</keyword>
<feature type="binding site" description="axial binding residue" evidence="17">
    <location>
        <position position="179"/>
    </location>
    <ligand>
        <name>heme b</name>
        <dbReference type="ChEBI" id="CHEBI:60344"/>
        <label>b562</label>
    </ligand>
    <ligandPart>
        <name>Fe</name>
        <dbReference type="ChEBI" id="CHEBI:18248"/>
    </ligandPart>
</feature>
<evidence type="ECO:0000256" key="1">
    <source>
        <dbReference type="ARBA" id="ARBA00002566"/>
    </source>
</evidence>
<proteinExistence type="inferred from homology"/>
<feature type="binding site" description="axial binding residue" evidence="17">
    <location>
        <position position="80"/>
    </location>
    <ligand>
        <name>heme b</name>
        <dbReference type="ChEBI" id="CHEBI:60344"/>
        <label>b562</label>
    </ligand>
    <ligandPart>
        <name>Fe</name>
        <dbReference type="ChEBI" id="CHEBI:18248"/>
    </ligandPart>
</feature>
<dbReference type="PANTHER" id="PTHR19271">
    <property type="entry name" value="CYTOCHROME B"/>
    <property type="match status" value="1"/>
</dbReference>
<keyword evidence="12 17" id="KW-0408">Iron</keyword>
<dbReference type="InterPro" id="IPR016174">
    <property type="entry name" value="Di-haem_cyt_TM"/>
</dbReference>
<dbReference type="CDD" id="cd00290">
    <property type="entry name" value="cytochrome_b_C"/>
    <property type="match status" value="1"/>
</dbReference>
<keyword evidence="14 18" id="KW-0496">Mitochondrion</keyword>